<proteinExistence type="predicted"/>
<evidence type="ECO:0000313" key="3">
    <source>
        <dbReference type="Proteomes" id="UP000248889"/>
    </source>
</evidence>
<dbReference type="AlphaFoldDB" id="A0A2X0I9S1"/>
<dbReference type="EMBL" id="QKYN01000171">
    <property type="protein sequence ID" value="RAG81237.1"/>
    <property type="molecule type" value="Genomic_DNA"/>
</dbReference>
<protein>
    <submittedName>
        <fullName evidence="2">Uncharacterized protein</fullName>
    </submittedName>
</protein>
<organism evidence="2 3">
    <name type="scientific">Streptacidiphilus pinicola</name>
    <dbReference type="NCBI Taxonomy" id="2219663"/>
    <lineage>
        <taxon>Bacteria</taxon>
        <taxon>Bacillati</taxon>
        <taxon>Actinomycetota</taxon>
        <taxon>Actinomycetes</taxon>
        <taxon>Kitasatosporales</taxon>
        <taxon>Streptomycetaceae</taxon>
        <taxon>Streptacidiphilus</taxon>
    </lineage>
</organism>
<evidence type="ECO:0000313" key="2">
    <source>
        <dbReference type="EMBL" id="RAG81237.1"/>
    </source>
</evidence>
<keyword evidence="3" id="KW-1185">Reference proteome</keyword>
<gene>
    <name evidence="2" type="ORF">DN069_33995</name>
</gene>
<reference evidence="2 3" key="1">
    <citation type="submission" date="2018-06" db="EMBL/GenBank/DDBJ databases">
        <title>Streptacidiphilus pinicola sp. nov., isolated from pine grove soil.</title>
        <authorList>
            <person name="Roh S.G."/>
            <person name="Park S."/>
            <person name="Kim M.-K."/>
            <person name="Yun B.-R."/>
            <person name="Park J."/>
            <person name="Kim M.J."/>
            <person name="Kim Y.S."/>
            <person name="Kim S.B."/>
        </authorList>
    </citation>
    <scope>NUCLEOTIDE SEQUENCE [LARGE SCALE GENOMIC DNA]</scope>
    <source>
        <strain evidence="2 3">MMS16-CNU450</strain>
    </source>
</reference>
<keyword evidence="1" id="KW-0812">Transmembrane</keyword>
<keyword evidence="1" id="KW-1133">Transmembrane helix</keyword>
<evidence type="ECO:0000256" key="1">
    <source>
        <dbReference type="SAM" id="Phobius"/>
    </source>
</evidence>
<name>A0A2X0I9S1_9ACTN</name>
<accession>A0A2X0I9S1</accession>
<dbReference type="RefSeq" id="WP_111507094.1">
    <property type="nucleotide sequence ID" value="NZ_QKYN01000171.1"/>
</dbReference>
<feature type="transmembrane region" description="Helical" evidence="1">
    <location>
        <begin position="33"/>
        <end position="56"/>
    </location>
</feature>
<dbReference type="Proteomes" id="UP000248889">
    <property type="component" value="Unassembled WGS sequence"/>
</dbReference>
<keyword evidence="1" id="KW-0472">Membrane</keyword>
<comment type="caution">
    <text evidence="2">The sequence shown here is derived from an EMBL/GenBank/DDBJ whole genome shotgun (WGS) entry which is preliminary data.</text>
</comment>
<sequence length="68" mass="7305">MSDPLITLATTAVRARAERVRELHRDEDRERGALSIELALLIAGIVIIAGIVVAIITTKATQKANQIG</sequence>